<accession>A0A8C1JKY7</accession>
<dbReference type="GO" id="GO:0005737">
    <property type="term" value="C:cytoplasm"/>
    <property type="evidence" value="ECO:0007669"/>
    <property type="project" value="TreeGrafter"/>
</dbReference>
<feature type="domain" description="SHSP" evidence="3">
    <location>
        <begin position="50"/>
        <end position="152"/>
    </location>
</feature>
<organism evidence="4 5">
    <name type="scientific">Cyprinus carpio</name>
    <name type="common">Common carp</name>
    <dbReference type="NCBI Taxonomy" id="7962"/>
    <lineage>
        <taxon>Eukaryota</taxon>
        <taxon>Metazoa</taxon>
        <taxon>Chordata</taxon>
        <taxon>Craniata</taxon>
        <taxon>Vertebrata</taxon>
        <taxon>Euteleostomi</taxon>
        <taxon>Actinopterygii</taxon>
        <taxon>Neopterygii</taxon>
        <taxon>Teleostei</taxon>
        <taxon>Ostariophysi</taxon>
        <taxon>Cypriniformes</taxon>
        <taxon>Cyprinidae</taxon>
        <taxon>Cyprininae</taxon>
        <taxon>Cyprinus</taxon>
    </lineage>
</organism>
<dbReference type="Gene3D" id="2.60.40.790">
    <property type="match status" value="1"/>
</dbReference>
<dbReference type="SUPFAM" id="SSF49764">
    <property type="entry name" value="HSP20-like chaperones"/>
    <property type="match status" value="1"/>
</dbReference>
<dbReference type="Pfam" id="PF00011">
    <property type="entry name" value="HSP20"/>
    <property type="match status" value="1"/>
</dbReference>
<protein>
    <recommendedName>
        <fullName evidence="3">SHSP domain-containing protein</fullName>
    </recommendedName>
</protein>
<dbReference type="Ensembl" id="ENSCCRT00010037409.1">
    <property type="protein sequence ID" value="ENSCCRP00010034093.1"/>
    <property type="gene ID" value="ENSCCRG00010014521.1"/>
</dbReference>
<reference evidence="4" key="2">
    <citation type="submission" date="2025-09" db="UniProtKB">
        <authorList>
            <consortium name="Ensembl"/>
        </authorList>
    </citation>
    <scope>IDENTIFICATION</scope>
</reference>
<dbReference type="PROSITE" id="PS01031">
    <property type="entry name" value="SHSP"/>
    <property type="match status" value="1"/>
</dbReference>
<evidence type="ECO:0000256" key="2">
    <source>
        <dbReference type="RuleBase" id="RU003616"/>
    </source>
</evidence>
<dbReference type="AlphaFoldDB" id="A0A8C1JKY7"/>
<evidence type="ECO:0000313" key="5">
    <source>
        <dbReference type="Proteomes" id="UP000694427"/>
    </source>
</evidence>
<dbReference type="GO" id="GO:0005634">
    <property type="term" value="C:nucleus"/>
    <property type="evidence" value="ECO:0007669"/>
    <property type="project" value="TreeGrafter"/>
</dbReference>
<dbReference type="PANTHER" id="PTHR46907">
    <property type="entry name" value="HEAT SHOCK PROTEIN BETA-7-RELATED"/>
    <property type="match status" value="1"/>
</dbReference>
<dbReference type="PANTHER" id="PTHR46907:SF2">
    <property type="entry name" value="HEAT SHOCK PROTEIN BETA-7"/>
    <property type="match status" value="1"/>
</dbReference>
<evidence type="ECO:0000256" key="1">
    <source>
        <dbReference type="PROSITE-ProRule" id="PRU00285"/>
    </source>
</evidence>
<comment type="similarity">
    <text evidence="1 2">Belongs to the small heat shock protein (HSP20) family.</text>
</comment>
<dbReference type="Proteomes" id="UP000694427">
    <property type="component" value="Unplaced"/>
</dbReference>
<proteinExistence type="inferred from homology"/>
<reference evidence="4" key="1">
    <citation type="submission" date="2025-08" db="UniProtKB">
        <authorList>
            <consortium name="Ensembl"/>
        </authorList>
    </citation>
    <scope>IDENTIFICATION</scope>
</reference>
<dbReference type="InterPro" id="IPR002068">
    <property type="entry name" value="A-crystallin/Hsp20_dom"/>
</dbReference>
<evidence type="ECO:0000313" key="4">
    <source>
        <dbReference type="Ensembl" id="ENSCCRP00010034093.1"/>
    </source>
</evidence>
<evidence type="ECO:0000259" key="3">
    <source>
        <dbReference type="PROSITE" id="PS01031"/>
    </source>
</evidence>
<sequence>MDIILASPKTSQWYKSKHCTVLDNYTEKLSIKSLPNTKQTNYFSVNLRAGLHALIFVSFLTKRIYNDMYVFTVNVSEFAPEEVTVTSTNNSIQVCAEKLASDGTIVNTVCQKCQFPADVDPMSVTSSLEKGGLLSIKAQKLTVKGSAIIDSI</sequence>
<keyword evidence="5" id="KW-1185">Reference proteome</keyword>
<name>A0A8C1JKY7_CYPCA</name>
<dbReference type="InterPro" id="IPR008978">
    <property type="entry name" value="HSP20-like_chaperone"/>
</dbReference>